<dbReference type="PANTHER" id="PTHR12029">
    <property type="entry name" value="RNA METHYLTRANSFERASE"/>
    <property type="match status" value="1"/>
</dbReference>
<protein>
    <submittedName>
        <fullName evidence="1">Uncharacterized protein</fullName>
    </submittedName>
</protein>
<evidence type="ECO:0000313" key="1">
    <source>
        <dbReference type="EMBL" id="OMP14344.1"/>
    </source>
</evidence>
<evidence type="ECO:0000313" key="2">
    <source>
        <dbReference type="Proteomes" id="UP000187203"/>
    </source>
</evidence>
<dbReference type="GO" id="GO:0030488">
    <property type="term" value="P:tRNA methylation"/>
    <property type="evidence" value="ECO:0007669"/>
    <property type="project" value="TreeGrafter"/>
</dbReference>
<organism evidence="1 2">
    <name type="scientific">Corchorus olitorius</name>
    <dbReference type="NCBI Taxonomy" id="93759"/>
    <lineage>
        <taxon>Eukaryota</taxon>
        <taxon>Viridiplantae</taxon>
        <taxon>Streptophyta</taxon>
        <taxon>Embryophyta</taxon>
        <taxon>Tracheophyta</taxon>
        <taxon>Spermatophyta</taxon>
        <taxon>Magnoliopsida</taxon>
        <taxon>eudicotyledons</taxon>
        <taxon>Gunneridae</taxon>
        <taxon>Pentapetalae</taxon>
        <taxon>rosids</taxon>
        <taxon>malvids</taxon>
        <taxon>Malvales</taxon>
        <taxon>Malvaceae</taxon>
        <taxon>Grewioideae</taxon>
        <taxon>Apeibeae</taxon>
        <taxon>Corchorus</taxon>
    </lineage>
</organism>
<dbReference type="GO" id="GO:0016423">
    <property type="term" value="F:tRNA (guanine) methyltransferase activity"/>
    <property type="evidence" value="ECO:0007669"/>
    <property type="project" value="TreeGrafter"/>
</dbReference>
<proteinExistence type="predicted"/>
<reference evidence="2" key="1">
    <citation type="submission" date="2013-09" db="EMBL/GenBank/DDBJ databases">
        <title>Corchorus olitorius genome sequencing.</title>
        <authorList>
            <person name="Alam M."/>
            <person name="Haque M.S."/>
            <person name="Islam M.S."/>
            <person name="Emdad E.M."/>
            <person name="Islam M.M."/>
            <person name="Ahmed B."/>
            <person name="Halim A."/>
            <person name="Hossen Q.M.M."/>
            <person name="Hossain M.Z."/>
            <person name="Ahmed R."/>
            <person name="Khan M.M."/>
            <person name="Islam R."/>
            <person name="Rashid M.M."/>
            <person name="Khan S.A."/>
            <person name="Rahman M.S."/>
            <person name="Alam M."/>
            <person name="Yahiya A.S."/>
            <person name="Khan M.S."/>
            <person name="Azam M.S."/>
            <person name="Haque T."/>
            <person name="Lashkar M.Z.H."/>
            <person name="Akhand A.I."/>
            <person name="Morshed G."/>
            <person name="Roy S."/>
            <person name="Uddin K.S."/>
            <person name="Rabeya T."/>
            <person name="Hossain A.S."/>
            <person name="Chowdhury A."/>
            <person name="Snigdha A.R."/>
            <person name="Mortoza M.S."/>
            <person name="Matin S.A."/>
            <person name="Hoque S.M.E."/>
            <person name="Islam M.K."/>
            <person name="Roy D.K."/>
            <person name="Haider R."/>
            <person name="Moosa M.M."/>
            <person name="Elias S.M."/>
            <person name="Hasan A.M."/>
            <person name="Jahan S."/>
            <person name="Shafiuddin M."/>
            <person name="Mahmood N."/>
            <person name="Shommy N.S."/>
        </authorList>
    </citation>
    <scope>NUCLEOTIDE SEQUENCE [LARGE SCALE GENOMIC DNA]</scope>
    <source>
        <strain evidence="2">cv. O-4</strain>
    </source>
</reference>
<dbReference type="STRING" id="93759.A0A1R3L4T7"/>
<sequence length="131" mass="14770">MEGYLDAYNPKISVTPAGIFVSRVEEDVREDLRCSMAKDTVTIKNESLDMGESAESIERQSTAPDEITKDAHMDFQKKITFAKHDKQDMNSSSLLSNGEVYKQLVVIEVQKHGYGMDKRKPTAYYPSSIVD</sequence>
<keyword evidence="2" id="KW-1185">Reference proteome</keyword>
<dbReference type="Proteomes" id="UP000187203">
    <property type="component" value="Unassembled WGS sequence"/>
</dbReference>
<dbReference type="PANTHER" id="PTHR12029:SF11">
    <property type="entry name" value="METHYLTRANSFERASE TARBP1-RELATED"/>
    <property type="match status" value="1"/>
</dbReference>
<gene>
    <name evidence="1" type="ORF">COLO4_00031</name>
</gene>
<accession>A0A1R3L4T7</accession>
<dbReference type="InterPro" id="IPR045330">
    <property type="entry name" value="TRM3/TARBP1"/>
</dbReference>
<dbReference type="OrthoDB" id="1736668at2759"/>
<dbReference type="AlphaFoldDB" id="A0A1R3L4T7"/>
<name>A0A1R3L4T7_9ROSI</name>
<dbReference type="EMBL" id="AWUE01000175">
    <property type="protein sequence ID" value="OMP14344.1"/>
    <property type="molecule type" value="Genomic_DNA"/>
</dbReference>
<comment type="caution">
    <text evidence="1">The sequence shown here is derived from an EMBL/GenBank/DDBJ whole genome shotgun (WGS) entry which is preliminary data.</text>
</comment>